<dbReference type="AlphaFoldDB" id="A0A4C1ZWX6"/>
<reference evidence="2 3" key="1">
    <citation type="journal article" date="2019" name="Commun. Biol.">
        <title>The bagworm genome reveals a unique fibroin gene that provides high tensile strength.</title>
        <authorList>
            <person name="Kono N."/>
            <person name="Nakamura H."/>
            <person name="Ohtoshi R."/>
            <person name="Tomita M."/>
            <person name="Numata K."/>
            <person name="Arakawa K."/>
        </authorList>
    </citation>
    <scope>NUCLEOTIDE SEQUENCE [LARGE SCALE GENOMIC DNA]</scope>
</reference>
<accession>A0A4C1ZWX6</accession>
<evidence type="ECO:0000256" key="1">
    <source>
        <dbReference type="SAM" id="MobiDB-lite"/>
    </source>
</evidence>
<name>A0A4C1ZWX6_EUMVA</name>
<sequence length="116" mass="12767">MIFFTKPSSEPDDPEPVFSEEKMSEALSCQEEKPSKNPNLVTRYGLGEMLSRQSRPSPPQRLDGRRRYLARIGLSCGGAGNGLNMISISSGKCKQCIYGGVRNVKTTNRCASNHLT</sequence>
<organism evidence="2 3">
    <name type="scientific">Eumeta variegata</name>
    <name type="common">Bagworm moth</name>
    <name type="synonym">Eumeta japonica</name>
    <dbReference type="NCBI Taxonomy" id="151549"/>
    <lineage>
        <taxon>Eukaryota</taxon>
        <taxon>Metazoa</taxon>
        <taxon>Ecdysozoa</taxon>
        <taxon>Arthropoda</taxon>
        <taxon>Hexapoda</taxon>
        <taxon>Insecta</taxon>
        <taxon>Pterygota</taxon>
        <taxon>Neoptera</taxon>
        <taxon>Endopterygota</taxon>
        <taxon>Lepidoptera</taxon>
        <taxon>Glossata</taxon>
        <taxon>Ditrysia</taxon>
        <taxon>Tineoidea</taxon>
        <taxon>Psychidae</taxon>
        <taxon>Oiketicinae</taxon>
        <taxon>Eumeta</taxon>
    </lineage>
</organism>
<dbReference type="Proteomes" id="UP000299102">
    <property type="component" value="Unassembled WGS sequence"/>
</dbReference>
<evidence type="ECO:0000313" key="2">
    <source>
        <dbReference type="EMBL" id="GBP92208.1"/>
    </source>
</evidence>
<comment type="caution">
    <text evidence="2">The sequence shown here is derived from an EMBL/GenBank/DDBJ whole genome shotgun (WGS) entry which is preliminary data.</text>
</comment>
<protein>
    <submittedName>
        <fullName evidence="2">Uncharacterized protein</fullName>
    </submittedName>
</protein>
<feature type="region of interest" description="Disordered" evidence="1">
    <location>
        <begin position="1"/>
        <end position="22"/>
    </location>
</feature>
<dbReference type="EMBL" id="BGZK01002249">
    <property type="protein sequence ID" value="GBP92208.1"/>
    <property type="molecule type" value="Genomic_DNA"/>
</dbReference>
<keyword evidence="3" id="KW-1185">Reference proteome</keyword>
<evidence type="ECO:0000313" key="3">
    <source>
        <dbReference type="Proteomes" id="UP000299102"/>
    </source>
</evidence>
<gene>
    <name evidence="2" type="ORF">EVAR_63873_1</name>
</gene>
<proteinExistence type="predicted"/>